<proteinExistence type="inferred from homology"/>
<dbReference type="InterPro" id="IPR035926">
    <property type="entry name" value="NusB-like_sf"/>
</dbReference>
<name>A0A317C991_9GAMM</name>
<dbReference type="PANTHER" id="PTHR11078:SF3">
    <property type="entry name" value="ANTITERMINATION NUSB DOMAIN-CONTAINING PROTEIN"/>
    <property type="match status" value="1"/>
</dbReference>
<keyword evidence="2 6" id="KW-0889">Transcription antitermination</keyword>
<dbReference type="Proteomes" id="UP000245506">
    <property type="component" value="Unassembled WGS sequence"/>
</dbReference>
<dbReference type="HAMAP" id="MF_00073">
    <property type="entry name" value="NusB"/>
    <property type="match status" value="1"/>
</dbReference>
<evidence type="ECO:0000313" key="8">
    <source>
        <dbReference type="EMBL" id="PWQ93893.1"/>
    </source>
</evidence>
<evidence type="ECO:0000256" key="6">
    <source>
        <dbReference type="HAMAP-Rule" id="MF_00073"/>
    </source>
</evidence>
<evidence type="ECO:0000259" key="7">
    <source>
        <dbReference type="Pfam" id="PF01029"/>
    </source>
</evidence>
<comment type="function">
    <text evidence="6">Involved in transcription antitermination. Required for transcription of ribosomal RNA (rRNA) genes. Binds specifically to the boxA antiterminator sequence of the ribosomal RNA (rrn) operons.</text>
</comment>
<evidence type="ECO:0000256" key="5">
    <source>
        <dbReference type="ARBA" id="ARBA00023163"/>
    </source>
</evidence>
<dbReference type="InterPro" id="IPR011605">
    <property type="entry name" value="NusB_fam"/>
</dbReference>
<dbReference type="GO" id="GO:0006353">
    <property type="term" value="P:DNA-templated transcription termination"/>
    <property type="evidence" value="ECO:0007669"/>
    <property type="project" value="UniProtKB-UniRule"/>
</dbReference>
<evidence type="ECO:0000256" key="4">
    <source>
        <dbReference type="ARBA" id="ARBA00023015"/>
    </source>
</evidence>
<comment type="similarity">
    <text evidence="1 6">Belongs to the NusB family.</text>
</comment>
<comment type="caution">
    <text evidence="8">The sequence shown here is derived from an EMBL/GenBank/DDBJ whole genome shotgun (WGS) entry which is preliminary data.</text>
</comment>
<accession>A0A317C991</accession>
<keyword evidence="3 6" id="KW-0694">RNA-binding</keyword>
<dbReference type="AlphaFoldDB" id="A0A317C991"/>
<evidence type="ECO:0000256" key="1">
    <source>
        <dbReference type="ARBA" id="ARBA00005952"/>
    </source>
</evidence>
<gene>
    <name evidence="6" type="primary">nusB</name>
    <name evidence="8" type="ORF">DKT75_20035</name>
</gene>
<dbReference type="GO" id="GO:0005829">
    <property type="term" value="C:cytosol"/>
    <property type="evidence" value="ECO:0007669"/>
    <property type="project" value="TreeGrafter"/>
</dbReference>
<dbReference type="EMBL" id="QGKL01000042">
    <property type="protein sequence ID" value="PWQ93893.1"/>
    <property type="molecule type" value="Genomic_DNA"/>
</dbReference>
<evidence type="ECO:0000256" key="3">
    <source>
        <dbReference type="ARBA" id="ARBA00022884"/>
    </source>
</evidence>
<dbReference type="GO" id="GO:0003723">
    <property type="term" value="F:RNA binding"/>
    <property type="evidence" value="ECO:0007669"/>
    <property type="project" value="UniProtKB-UniRule"/>
</dbReference>
<feature type="domain" description="NusB/RsmB/TIM44" evidence="7">
    <location>
        <begin position="17"/>
        <end position="144"/>
    </location>
</feature>
<dbReference type="InterPro" id="IPR006027">
    <property type="entry name" value="NusB_RsmB_TIM44"/>
</dbReference>
<dbReference type="Pfam" id="PF01029">
    <property type="entry name" value="NusB"/>
    <property type="match status" value="1"/>
</dbReference>
<organism evidence="8 9">
    <name type="scientific">Leucothrix arctica</name>
    <dbReference type="NCBI Taxonomy" id="1481894"/>
    <lineage>
        <taxon>Bacteria</taxon>
        <taxon>Pseudomonadati</taxon>
        <taxon>Pseudomonadota</taxon>
        <taxon>Gammaproteobacteria</taxon>
        <taxon>Thiotrichales</taxon>
        <taxon>Thiotrichaceae</taxon>
        <taxon>Leucothrix</taxon>
    </lineage>
</organism>
<dbReference type="OrthoDB" id="9789556at2"/>
<protein>
    <recommendedName>
        <fullName evidence="6">Transcription antitermination protein NusB</fullName>
    </recommendedName>
    <alternativeName>
        <fullName evidence="6">Antitermination factor NusB</fullName>
    </alternativeName>
</protein>
<reference evidence="8 9" key="1">
    <citation type="submission" date="2018-05" db="EMBL/GenBank/DDBJ databases">
        <title>Leucothrix arctica sp. nov., isolated from Arctic seawater.</title>
        <authorList>
            <person name="Choi A."/>
            <person name="Baek K."/>
        </authorList>
    </citation>
    <scope>NUCLEOTIDE SEQUENCE [LARGE SCALE GENOMIC DNA]</scope>
    <source>
        <strain evidence="8 9">IMCC9719</strain>
    </source>
</reference>
<sequence length="154" mass="17824">MTDLSNEKLQITQKQLARKLALIAVYQWQMTKNSYQDIYLALQDDRDLSKDFRKCDAAYFQGLVRYVIENHEEIDATFTPLLDRGIDQLDQIELAALRLSTTELTNHIEVPFRVIINEYVNLTKKFGAEQAHKFVNGMLDKLSKQIRTLEAGNS</sequence>
<keyword evidence="4 6" id="KW-0805">Transcription regulation</keyword>
<dbReference type="NCBIfam" id="TIGR01951">
    <property type="entry name" value="nusB"/>
    <property type="match status" value="1"/>
</dbReference>
<keyword evidence="9" id="KW-1185">Reference proteome</keyword>
<dbReference type="SUPFAM" id="SSF48013">
    <property type="entry name" value="NusB-like"/>
    <property type="match status" value="1"/>
</dbReference>
<dbReference type="Gene3D" id="1.10.940.10">
    <property type="entry name" value="NusB-like"/>
    <property type="match status" value="1"/>
</dbReference>
<evidence type="ECO:0000313" key="9">
    <source>
        <dbReference type="Proteomes" id="UP000245506"/>
    </source>
</evidence>
<keyword evidence="5 6" id="KW-0804">Transcription</keyword>
<dbReference type="PANTHER" id="PTHR11078">
    <property type="entry name" value="N UTILIZATION SUBSTANCE PROTEIN B-RELATED"/>
    <property type="match status" value="1"/>
</dbReference>
<dbReference type="RefSeq" id="WP_109826313.1">
    <property type="nucleotide sequence ID" value="NZ_QGKL01000042.1"/>
</dbReference>
<evidence type="ECO:0000256" key="2">
    <source>
        <dbReference type="ARBA" id="ARBA00022814"/>
    </source>
</evidence>
<dbReference type="GO" id="GO:0031564">
    <property type="term" value="P:transcription antitermination"/>
    <property type="evidence" value="ECO:0007669"/>
    <property type="project" value="UniProtKB-KW"/>
</dbReference>